<evidence type="ECO:0000313" key="1">
    <source>
        <dbReference type="EMBL" id="QJA99217.1"/>
    </source>
</evidence>
<gene>
    <name evidence="1" type="ORF">MM171A01247_0002</name>
</gene>
<protein>
    <submittedName>
        <fullName evidence="1">Uncharacterized protein</fullName>
    </submittedName>
</protein>
<dbReference type="AlphaFoldDB" id="A0A6M3LV93"/>
<sequence>MICQIGKIPGGDLFNLSHKWFLGISKPSEAILDAQCTIRFRGFGNNNAKQAAWDKDWRSKHPEWGPVSQCTVSGFPIEVWFDIRETDSGLLLAPHLVGHETIHAIALKSQVVDPDTFAKMNG</sequence>
<name>A0A6M3LV93_9ZZZZ</name>
<proteinExistence type="predicted"/>
<dbReference type="EMBL" id="MT143636">
    <property type="protein sequence ID" value="QJA99217.1"/>
    <property type="molecule type" value="Genomic_DNA"/>
</dbReference>
<accession>A0A6M3LV93</accession>
<organism evidence="1">
    <name type="scientific">viral metagenome</name>
    <dbReference type="NCBI Taxonomy" id="1070528"/>
    <lineage>
        <taxon>unclassified sequences</taxon>
        <taxon>metagenomes</taxon>
        <taxon>organismal metagenomes</taxon>
    </lineage>
</organism>
<reference evidence="1" key="1">
    <citation type="submission" date="2020-03" db="EMBL/GenBank/DDBJ databases">
        <title>The deep terrestrial virosphere.</title>
        <authorList>
            <person name="Holmfeldt K."/>
            <person name="Nilsson E."/>
            <person name="Simone D."/>
            <person name="Lopez-Fernandez M."/>
            <person name="Wu X."/>
            <person name="de Brujin I."/>
            <person name="Lundin D."/>
            <person name="Andersson A."/>
            <person name="Bertilsson S."/>
            <person name="Dopson M."/>
        </authorList>
    </citation>
    <scope>NUCLEOTIDE SEQUENCE</scope>
    <source>
        <strain evidence="1">MM171A01247</strain>
    </source>
</reference>